<dbReference type="CDD" id="cd02020">
    <property type="entry name" value="CMPK"/>
    <property type="match status" value="1"/>
</dbReference>
<dbReference type="SUPFAM" id="SSF52540">
    <property type="entry name" value="P-loop containing nucleoside triphosphate hydrolases"/>
    <property type="match status" value="1"/>
</dbReference>
<keyword evidence="11" id="KW-1185">Reference proteome</keyword>
<evidence type="ECO:0000313" key="11">
    <source>
        <dbReference type="Proteomes" id="UP001500622"/>
    </source>
</evidence>
<comment type="caution">
    <text evidence="10">The sequence shown here is derived from an EMBL/GenBank/DDBJ whole genome shotgun (WGS) entry which is preliminary data.</text>
</comment>
<keyword evidence="2 8" id="KW-0808">Transferase</keyword>
<keyword evidence="8" id="KW-0963">Cytoplasm</keyword>
<dbReference type="NCBIfam" id="TIGR00017">
    <property type="entry name" value="cmk"/>
    <property type="match status" value="1"/>
</dbReference>
<evidence type="ECO:0000256" key="5">
    <source>
        <dbReference type="ARBA" id="ARBA00022840"/>
    </source>
</evidence>
<feature type="domain" description="Cytidylate kinase" evidence="9">
    <location>
        <begin position="11"/>
        <end position="234"/>
    </location>
</feature>
<dbReference type="HAMAP" id="MF_00238">
    <property type="entry name" value="Cytidyl_kinase_type1"/>
    <property type="match status" value="1"/>
</dbReference>
<organism evidence="10 11">
    <name type="scientific">Georgenia halophila</name>
    <dbReference type="NCBI Taxonomy" id="620889"/>
    <lineage>
        <taxon>Bacteria</taxon>
        <taxon>Bacillati</taxon>
        <taxon>Actinomycetota</taxon>
        <taxon>Actinomycetes</taxon>
        <taxon>Micrococcales</taxon>
        <taxon>Bogoriellaceae</taxon>
        <taxon>Georgenia</taxon>
    </lineage>
</organism>
<dbReference type="Gene3D" id="3.40.50.300">
    <property type="entry name" value="P-loop containing nucleotide triphosphate hydrolases"/>
    <property type="match status" value="1"/>
</dbReference>
<dbReference type="RefSeq" id="WP_345216269.1">
    <property type="nucleotide sequence ID" value="NZ_BAABGN010000009.1"/>
</dbReference>
<comment type="subcellular location">
    <subcellularLocation>
        <location evidence="8">Cytoplasm</location>
    </subcellularLocation>
</comment>
<reference evidence="11" key="1">
    <citation type="journal article" date="2019" name="Int. J. Syst. Evol. Microbiol.">
        <title>The Global Catalogue of Microorganisms (GCM) 10K type strain sequencing project: providing services to taxonomists for standard genome sequencing and annotation.</title>
        <authorList>
            <consortium name="The Broad Institute Genomics Platform"/>
            <consortium name="The Broad Institute Genome Sequencing Center for Infectious Disease"/>
            <person name="Wu L."/>
            <person name="Ma J."/>
        </authorList>
    </citation>
    <scope>NUCLEOTIDE SEQUENCE [LARGE SCALE GENOMIC DNA]</scope>
    <source>
        <strain evidence="11">JCM 17810</strain>
    </source>
</reference>
<gene>
    <name evidence="8" type="primary">cmk</name>
    <name evidence="10" type="ORF">GCM10023169_21580</name>
</gene>
<dbReference type="EC" id="2.7.4.25" evidence="8"/>
<evidence type="ECO:0000256" key="6">
    <source>
        <dbReference type="ARBA" id="ARBA00047615"/>
    </source>
</evidence>
<comment type="catalytic activity">
    <reaction evidence="6 8">
        <text>dCMP + ATP = dCDP + ADP</text>
        <dbReference type="Rhea" id="RHEA:25094"/>
        <dbReference type="ChEBI" id="CHEBI:30616"/>
        <dbReference type="ChEBI" id="CHEBI:57566"/>
        <dbReference type="ChEBI" id="CHEBI:58593"/>
        <dbReference type="ChEBI" id="CHEBI:456216"/>
        <dbReference type="EC" id="2.7.4.25"/>
    </reaction>
</comment>
<evidence type="ECO:0000256" key="7">
    <source>
        <dbReference type="ARBA" id="ARBA00048478"/>
    </source>
</evidence>
<dbReference type="Proteomes" id="UP001500622">
    <property type="component" value="Unassembled WGS sequence"/>
</dbReference>
<dbReference type="InterPro" id="IPR027417">
    <property type="entry name" value="P-loop_NTPase"/>
</dbReference>
<evidence type="ECO:0000256" key="2">
    <source>
        <dbReference type="ARBA" id="ARBA00022679"/>
    </source>
</evidence>
<dbReference type="EMBL" id="BAABGN010000009">
    <property type="protein sequence ID" value="GAA4424695.1"/>
    <property type="molecule type" value="Genomic_DNA"/>
</dbReference>
<comment type="similarity">
    <text evidence="1 8">Belongs to the cytidylate kinase family. Type 1 subfamily.</text>
</comment>
<evidence type="ECO:0000313" key="10">
    <source>
        <dbReference type="EMBL" id="GAA4424695.1"/>
    </source>
</evidence>
<feature type="binding site" evidence="8">
    <location>
        <begin position="15"/>
        <end position="23"/>
    </location>
    <ligand>
        <name>ATP</name>
        <dbReference type="ChEBI" id="CHEBI:30616"/>
    </ligand>
</feature>
<keyword evidence="4 8" id="KW-0418">Kinase</keyword>
<keyword evidence="3 8" id="KW-0547">Nucleotide-binding</keyword>
<evidence type="ECO:0000256" key="1">
    <source>
        <dbReference type="ARBA" id="ARBA00009427"/>
    </source>
</evidence>
<comment type="catalytic activity">
    <reaction evidence="7 8">
        <text>CMP + ATP = CDP + ADP</text>
        <dbReference type="Rhea" id="RHEA:11600"/>
        <dbReference type="ChEBI" id="CHEBI:30616"/>
        <dbReference type="ChEBI" id="CHEBI:58069"/>
        <dbReference type="ChEBI" id="CHEBI:60377"/>
        <dbReference type="ChEBI" id="CHEBI:456216"/>
        <dbReference type="EC" id="2.7.4.25"/>
    </reaction>
</comment>
<accession>A0ABP8LAH6</accession>
<dbReference type="InterPro" id="IPR003136">
    <property type="entry name" value="Cytidylate_kin"/>
</dbReference>
<dbReference type="Pfam" id="PF02224">
    <property type="entry name" value="Cytidylate_kin"/>
    <property type="match status" value="1"/>
</dbReference>
<protein>
    <recommendedName>
        <fullName evidence="8">Cytidylate kinase</fullName>
        <shortName evidence="8">CK</shortName>
        <ecNumber evidence="8">2.7.4.25</ecNumber>
    </recommendedName>
    <alternativeName>
        <fullName evidence="8">Cytidine monophosphate kinase</fullName>
        <shortName evidence="8">CMP kinase</shortName>
    </alternativeName>
</protein>
<name>A0ABP8LAH6_9MICO</name>
<keyword evidence="5 8" id="KW-0067">ATP-binding</keyword>
<dbReference type="InterPro" id="IPR011994">
    <property type="entry name" value="Cytidylate_kinase_dom"/>
</dbReference>
<evidence type="ECO:0000256" key="8">
    <source>
        <dbReference type="HAMAP-Rule" id="MF_00238"/>
    </source>
</evidence>
<sequence>MENVSDRGVVVAIDGPSGSGKSTVSRRVAAELDLAYLDTGAMYRAATWWCRRADVDLDDAPAVTGAVHAMPLRMVTDPADPRVVCDDVDITAAIREAVLTAVVSKVATNLDVRTELARLQRAIIAEETTPGTDSRSGGRGVVAEGRDITTVVAPDADVRILLVADEQARLTRRARERHGNADHSTLEATRDEVLRRDADDSTVSTFLTAADGVVTVDSSALGIDETVDAVLTVIAGARQARP</sequence>
<evidence type="ECO:0000256" key="4">
    <source>
        <dbReference type="ARBA" id="ARBA00022777"/>
    </source>
</evidence>
<evidence type="ECO:0000259" key="9">
    <source>
        <dbReference type="Pfam" id="PF02224"/>
    </source>
</evidence>
<evidence type="ECO:0000256" key="3">
    <source>
        <dbReference type="ARBA" id="ARBA00022741"/>
    </source>
</evidence>
<proteinExistence type="inferred from homology"/>